<feature type="non-terminal residue" evidence="3">
    <location>
        <position position="1"/>
    </location>
</feature>
<comment type="similarity">
    <text evidence="1">Belongs to the CutC family.</text>
</comment>
<dbReference type="Pfam" id="PF03932">
    <property type="entry name" value="CutC"/>
    <property type="match status" value="1"/>
</dbReference>
<name>A0A146K5N8_9EUKA</name>
<evidence type="ECO:0000256" key="2">
    <source>
        <dbReference type="ARBA" id="ARBA00019014"/>
    </source>
</evidence>
<dbReference type="GO" id="GO:0005507">
    <property type="term" value="F:copper ion binding"/>
    <property type="evidence" value="ECO:0007669"/>
    <property type="project" value="TreeGrafter"/>
</dbReference>
<dbReference type="PANTHER" id="PTHR12598:SF0">
    <property type="entry name" value="COPPER HOMEOSTASIS PROTEIN CUTC HOMOLOG"/>
    <property type="match status" value="1"/>
</dbReference>
<gene>
    <name evidence="3" type="ORF">TPC1_15946</name>
</gene>
<dbReference type="InterPro" id="IPR005627">
    <property type="entry name" value="CutC-like"/>
</dbReference>
<dbReference type="InterPro" id="IPR036822">
    <property type="entry name" value="CutC-like_dom_sf"/>
</dbReference>
<evidence type="ECO:0000256" key="1">
    <source>
        <dbReference type="ARBA" id="ARBA00007768"/>
    </source>
</evidence>
<proteinExistence type="inferred from homology"/>
<organism evidence="3">
    <name type="scientific">Trepomonas sp. PC1</name>
    <dbReference type="NCBI Taxonomy" id="1076344"/>
    <lineage>
        <taxon>Eukaryota</taxon>
        <taxon>Metamonada</taxon>
        <taxon>Diplomonadida</taxon>
        <taxon>Hexamitidae</taxon>
        <taxon>Hexamitinae</taxon>
        <taxon>Trepomonas</taxon>
    </lineage>
</organism>
<dbReference type="EMBL" id="GDID01004413">
    <property type="protein sequence ID" value="JAP92193.1"/>
    <property type="molecule type" value="Transcribed_RNA"/>
</dbReference>
<dbReference type="Gene3D" id="3.20.20.380">
    <property type="entry name" value="Copper homeostasis (CutC) domain"/>
    <property type="match status" value="1"/>
</dbReference>
<sequence>LESCVESLQQAQTAIKNGVNRLELCSHLELAGLTPSIELMKSIKNLNFPTHILIRPRDSFTIQNDDLALIINQILVVKQMNFQGVVFGYLTQTNELDIEALKTILQHCNGLTKVFHMAFDFIEDKSSAIKNLSSLGFDFILTKGGHGTAIDNLECLKQLIHDSNIQIIVGGKVTFENLQIVSQCGAKWFHGQKIVNMRLE</sequence>
<evidence type="ECO:0000313" key="3">
    <source>
        <dbReference type="EMBL" id="JAP92193.1"/>
    </source>
</evidence>
<dbReference type="AlphaFoldDB" id="A0A146K5N8"/>
<accession>A0A146K5N8</accession>
<dbReference type="PANTHER" id="PTHR12598">
    <property type="entry name" value="COPPER HOMEOSTASIS PROTEIN CUTC"/>
    <property type="match status" value="1"/>
</dbReference>
<protein>
    <recommendedName>
        <fullName evidence="2">Copper homeostasis protein cutC homolog</fullName>
    </recommendedName>
</protein>
<reference evidence="3" key="1">
    <citation type="submission" date="2015-07" db="EMBL/GenBank/DDBJ databases">
        <title>Adaptation to a free-living lifestyle via gene acquisitions in the diplomonad Trepomonas sp. PC1.</title>
        <authorList>
            <person name="Xu F."/>
            <person name="Jerlstrom-Hultqvist J."/>
            <person name="Kolisko M."/>
            <person name="Simpson A.G.B."/>
            <person name="Roger A.J."/>
            <person name="Svard S.G."/>
            <person name="Andersson J.O."/>
        </authorList>
    </citation>
    <scope>NUCLEOTIDE SEQUENCE</scope>
    <source>
        <strain evidence="3">PC1</strain>
    </source>
</reference>
<dbReference type="SUPFAM" id="SSF110395">
    <property type="entry name" value="CutC-like"/>
    <property type="match status" value="1"/>
</dbReference>